<organism evidence="2 3">
    <name type="scientific">Acetivibrio saccincola</name>
    <dbReference type="NCBI Taxonomy" id="1677857"/>
    <lineage>
        <taxon>Bacteria</taxon>
        <taxon>Bacillati</taxon>
        <taxon>Bacillota</taxon>
        <taxon>Clostridia</taxon>
        <taxon>Eubacteriales</taxon>
        <taxon>Oscillospiraceae</taxon>
        <taxon>Acetivibrio</taxon>
    </lineage>
</organism>
<dbReference type="AlphaFoldDB" id="A0A2S8R8J9"/>
<accession>A0A2S8R8J9</accession>
<keyword evidence="1" id="KW-0812">Transmembrane</keyword>
<dbReference type="EMBL" id="NEMB01000003">
    <property type="protein sequence ID" value="PQQ66116.1"/>
    <property type="molecule type" value="Genomic_DNA"/>
</dbReference>
<dbReference type="RefSeq" id="WP_105367700.1">
    <property type="nucleotide sequence ID" value="NZ_NEMB01000003.1"/>
</dbReference>
<sequence length="82" mass="8120">MRNTFVDLDINETSDVNGGGIVGAAAGYVIGNVVGAGLMAVSYYDAKRSGSSNDDAMKAALTVYGGTVITCTVVGGVATGIV</sequence>
<feature type="transmembrane region" description="Helical" evidence="1">
    <location>
        <begin position="61"/>
        <end position="81"/>
    </location>
</feature>
<protein>
    <submittedName>
        <fullName evidence="2">Uncharacterized protein</fullName>
    </submittedName>
</protein>
<comment type="caution">
    <text evidence="2">The sequence shown here is derived from an EMBL/GenBank/DDBJ whole genome shotgun (WGS) entry which is preliminary data.</text>
</comment>
<reference evidence="2 3" key="1">
    <citation type="journal article" date="2018" name="Syst. Appl. Microbiol.">
        <title>Characterization and high-quality draft genome sequence of Herbivorax saccincola A7, an anaerobic, alkaliphilic, thermophilic, cellulolytic, and xylanolytic bacterium.</title>
        <authorList>
            <person name="Aikawa S."/>
            <person name="Baramee S."/>
            <person name="Sermsathanaswadi J."/>
            <person name="Thianheng P."/>
            <person name="Tachaapaikoon C."/>
            <person name="Shikata A."/>
            <person name="Waeonukul R."/>
            <person name="Pason P."/>
            <person name="Ratanakhanokchai K."/>
            <person name="Kosugi A."/>
        </authorList>
    </citation>
    <scope>NUCLEOTIDE SEQUENCE [LARGE SCALE GENOMIC DNA]</scope>
    <source>
        <strain evidence="2 3">A7</strain>
    </source>
</reference>
<evidence type="ECO:0000256" key="1">
    <source>
        <dbReference type="SAM" id="Phobius"/>
    </source>
</evidence>
<keyword evidence="1" id="KW-1133">Transmembrane helix</keyword>
<evidence type="ECO:0000313" key="3">
    <source>
        <dbReference type="Proteomes" id="UP000239720"/>
    </source>
</evidence>
<gene>
    <name evidence="2" type="ORF">B9R14_04620</name>
</gene>
<keyword evidence="1" id="KW-0472">Membrane</keyword>
<evidence type="ECO:0000313" key="2">
    <source>
        <dbReference type="EMBL" id="PQQ66116.1"/>
    </source>
</evidence>
<dbReference type="Proteomes" id="UP000239720">
    <property type="component" value="Unassembled WGS sequence"/>
</dbReference>
<feature type="transmembrane region" description="Helical" evidence="1">
    <location>
        <begin position="20"/>
        <end position="41"/>
    </location>
</feature>
<proteinExistence type="predicted"/>
<name>A0A2S8R8J9_9FIRM</name>